<evidence type="ECO:0000256" key="9">
    <source>
        <dbReference type="RuleBase" id="RU365087"/>
    </source>
</evidence>
<evidence type="ECO:0000256" key="4">
    <source>
        <dbReference type="ARBA" id="ARBA00022692"/>
    </source>
</evidence>
<keyword evidence="8 9" id="KW-0472">Membrane</keyword>
<evidence type="ECO:0000256" key="5">
    <source>
        <dbReference type="ARBA" id="ARBA00022927"/>
    </source>
</evidence>
<organism evidence="10 11">
    <name type="scientific">Anaerolinea thermophila</name>
    <dbReference type="NCBI Taxonomy" id="167964"/>
    <lineage>
        <taxon>Bacteria</taxon>
        <taxon>Bacillati</taxon>
        <taxon>Chloroflexota</taxon>
        <taxon>Anaerolineae</taxon>
        <taxon>Anaerolineales</taxon>
        <taxon>Anaerolineaceae</taxon>
        <taxon>Anaerolinea</taxon>
    </lineage>
</organism>
<evidence type="ECO:0000256" key="1">
    <source>
        <dbReference type="ARBA" id="ARBA00004141"/>
    </source>
</evidence>
<comment type="caution">
    <text evidence="10">The sequence shown here is derived from an EMBL/GenBank/DDBJ whole genome shotgun (WGS) entry which is preliminary data.</text>
</comment>
<feature type="transmembrane region" description="Helical" evidence="9">
    <location>
        <begin position="6"/>
        <end position="22"/>
    </location>
</feature>
<keyword evidence="6 9" id="KW-1133">Transmembrane helix</keyword>
<gene>
    <name evidence="10" type="ORF">XD73_1337</name>
</gene>
<keyword evidence="4 9" id="KW-0812">Transmembrane</keyword>
<comment type="similarity">
    <text evidence="2 9">Belongs to the SecG family.</text>
</comment>
<name>A0A117LGF5_9CHLR</name>
<protein>
    <recommendedName>
        <fullName evidence="9">Protein-export membrane protein SecG</fullName>
    </recommendedName>
</protein>
<comment type="function">
    <text evidence="9">Involved in protein export. Participates in an early event of protein translocation.</text>
</comment>
<sequence length="75" mass="7822">MANYFGVALIITSIALIASIILQSKGVGLGGLTGGGDTGGVYTQRRGIEKVLFWVTIGLSVLFFLLTILTVMFGA</sequence>
<proteinExistence type="inferred from homology"/>
<keyword evidence="7 9" id="KW-0811">Translocation</keyword>
<dbReference type="Pfam" id="PF03840">
    <property type="entry name" value="SecG"/>
    <property type="match status" value="1"/>
</dbReference>
<evidence type="ECO:0000256" key="3">
    <source>
        <dbReference type="ARBA" id="ARBA00022448"/>
    </source>
</evidence>
<evidence type="ECO:0000256" key="2">
    <source>
        <dbReference type="ARBA" id="ARBA00008445"/>
    </source>
</evidence>
<dbReference type="InterPro" id="IPR004692">
    <property type="entry name" value="SecG"/>
</dbReference>
<dbReference type="NCBIfam" id="TIGR00810">
    <property type="entry name" value="secG"/>
    <property type="match status" value="1"/>
</dbReference>
<dbReference type="GO" id="GO:0009306">
    <property type="term" value="P:protein secretion"/>
    <property type="evidence" value="ECO:0007669"/>
    <property type="project" value="UniProtKB-UniRule"/>
</dbReference>
<evidence type="ECO:0000256" key="6">
    <source>
        <dbReference type="ARBA" id="ARBA00022989"/>
    </source>
</evidence>
<keyword evidence="9" id="KW-1003">Cell membrane</keyword>
<dbReference type="AlphaFoldDB" id="A0A117LGF5"/>
<dbReference type="EMBL" id="LGFU01000150">
    <property type="protein sequence ID" value="KUK45792.1"/>
    <property type="molecule type" value="Genomic_DNA"/>
</dbReference>
<dbReference type="GO" id="GO:0015450">
    <property type="term" value="F:protein-transporting ATPase activity"/>
    <property type="evidence" value="ECO:0007669"/>
    <property type="project" value="UniProtKB-UniRule"/>
</dbReference>
<keyword evidence="3 9" id="KW-0813">Transport</keyword>
<evidence type="ECO:0000256" key="8">
    <source>
        <dbReference type="ARBA" id="ARBA00023136"/>
    </source>
</evidence>
<keyword evidence="5 9" id="KW-0653">Protein transport</keyword>
<accession>A0A117LGF5</accession>
<comment type="subcellular location">
    <subcellularLocation>
        <location evidence="9">Cell membrane</location>
        <topology evidence="9">Multi-pass membrane protein</topology>
    </subcellularLocation>
    <subcellularLocation>
        <location evidence="1">Membrane</location>
        <topology evidence="1">Multi-pass membrane protein</topology>
    </subcellularLocation>
</comment>
<reference evidence="10 11" key="1">
    <citation type="journal article" date="2015" name="MBio">
        <title>Genome-Resolved Metagenomic Analysis Reveals Roles for Candidate Phyla and Other Microbial Community Members in Biogeochemical Transformations in Oil Reservoirs.</title>
        <authorList>
            <person name="Hu P."/>
            <person name="Tom L."/>
            <person name="Singh A."/>
            <person name="Thomas B.C."/>
            <person name="Baker B.J."/>
            <person name="Piceno Y.M."/>
            <person name="Andersen G.L."/>
            <person name="Banfield J.F."/>
        </authorList>
    </citation>
    <scope>NUCLEOTIDE SEQUENCE [LARGE SCALE GENOMIC DNA]</scope>
    <source>
        <strain evidence="10">46_16</strain>
    </source>
</reference>
<evidence type="ECO:0000313" key="10">
    <source>
        <dbReference type="EMBL" id="KUK45792.1"/>
    </source>
</evidence>
<feature type="transmembrane region" description="Helical" evidence="9">
    <location>
        <begin position="51"/>
        <end position="73"/>
    </location>
</feature>
<dbReference type="GO" id="GO:0005886">
    <property type="term" value="C:plasma membrane"/>
    <property type="evidence" value="ECO:0007669"/>
    <property type="project" value="UniProtKB-SubCell"/>
</dbReference>
<dbReference type="Proteomes" id="UP000064249">
    <property type="component" value="Unassembled WGS sequence"/>
</dbReference>
<evidence type="ECO:0000256" key="7">
    <source>
        <dbReference type="ARBA" id="ARBA00023010"/>
    </source>
</evidence>
<evidence type="ECO:0000313" key="11">
    <source>
        <dbReference type="Proteomes" id="UP000064249"/>
    </source>
</evidence>